<protein>
    <submittedName>
        <fullName evidence="2">Beta-lactamase family protein</fullName>
    </submittedName>
</protein>
<dbReference type="PANTHER" id="PTHR43283:SF7">
    <property type="entry name" value="BETA-LACTAMASE-RELATED DOMAIN-CONTAINING PROTEIN"/>
    <property type="match status" value="1"/>
</dbReference>
<comment type="caution">
    <text evidence="2">The sequence shown here is derived from an EMBL/GenBank/DDBJ whole genome shotgun (WGS) entry which is preliminary data.</text>
</comment>
<dbReference type="Pfam" id="PF00144">
    <property type="entry name" value="Beta-lactamase"/>
    <property type="match status" value="1"/>
</dbReference>
<dbReference type="EMBL" id="DXCF01000042">
    <property type="protein sequence ID" value="HIZ10444.1"/>
    <property type="molecule type" value="Genomic_DNA"/>
</dbReference>
<dbReference type="AlphaFoldDB" id="A0A9D2D8E9"/>
<dbReference type="InterPro" id="IPR001466">
    <property type="entry name" value="Beta-lactam-related"/>
</dbReference>
<dbReference type="Proteomes" id="UP000824025">
    <property type="component" value="Unassembled WGS sequence"/>
</dbReference>
<organism evidence="2 3">
    <name type="scientific">Candidatus Borkfalkia avicola</name>
    <dbReference type="NCBI Taxonomy" id="2838503"/>
    <lineage>
        <taxon>Bacteria</taxon>
        <taxon>Bacillati</taxon>
        <taxon>Bacillota</taxon>
        <taxon>Clostridia</taxon>
        <taxon>Christensenellales</taxon>
        <taxon>Christensenellaceae</taxon>
        <taxon>Candidatus Borkfalkia</taxon>
    </lineage>
</organism>
<evidence type="ECO:0000313" key="2">
    <source>
        <dbReference type="EMBL" id="HIZ10444.1"/>
    </source>
</evidence>
<evidence type="ECO:0000313" key="3">
    <source>
        <dbReference type="Proteomes" id="UP000824025"/>
    </source>
</evidence>
<dbReference type="SUPFAM" id="SSF56601">
    <property type="entry name" value="beta-lactamase/transpeptidase-like"/>
    <property type="match status" value="1"/>
</dbReference>
<gene>
    <name evidence="2" type="ORF">H9726_08160</name>
</gene>
<dbReference type="Gene3D" id="3.40.710.10">
    <property type="entry name" value="DD-peptidase/beta-lactamase superfamily"/>
    <property type="match status" value="1"/>
</dbReference>
<proteinExistence type="predicted"/>
<evidence type="ECO:0000259" key="1">
    <source>
        <dbReference type="Pfam" id="PF00144"/>
    </source>
</evidence>
<reference evidence="2" key="2">
    <citation type="submission" date="2021-04" db="EMBL/GenBank/DDBJ databases">
        <authorList>
            <person name="Gilroy R."/>
        </authorList>
    </citation>
    <scope>NUCLEOTIDE SEQUENCE</scope>
    <source>
        <strain evidence="2">CHK192-19661</strain>
    </source>
</reference>
<dbReference type="PANTHER" id="PTHR43283">
    <property type="entry name" value="BETA-LACTAMASE-RELATED"/>
    <property type="match status" value="1"/>
</dbReference>
<reference evidence="2" key="1">
    <citation type="journal article" date="2021" name="PeerJ">
        <title>Extensive microbial diversity within the chicken gut microbiome revealed by metagenomics and culture.</title>
        <authorList>
            <person name="Gilroy R."/>
            <person name="Ravi A."/>
            <person name="Getino M."/>
            <person name="Pursley I."/>
            <person name="Horton D.L."/>
            <person name="Alikhan N.F."/>
            <person name="Baker D."/>
            <person name="Gharbi K."/>
            <person name="Hall N."/>
            <person name="Watson M."/>
            <person name="Adriaenssens E.M."/>
            <person name="Foster-Nyarko E."/>
            <person name="Jarju S."/>
            <person name="Secka A."/>
            <person name="Antonio M."/>
            <person name="Oren A."/>
            <person name="Chaudhuri R.R."/>
            <person name="La Ragione R."/>
            <person name="Hildebrand F."/>
            <person name="Pallen M.J."/>
        </authorList>
    </citation>
    <scope>NUCLEOTIDE SEQUENCE</scope>
    <source>
        <strain evidence="2">CHK192-19661</strain>
    </source>
</reference>
<name>A0A9D2D8E9_9FIRM</name>
<sequence>MDLTYFDEVAGLVGVLGVKVTQHGKLLAYKNYDTEMRRNIYSASKSFTACAVGFAIDEGLLSLNEKLTDCFADSLPETVSENLAAATVRDLLTMCLGQGTSELMAGQRQHYTQDDWVKLSLSFPFPYKPGTHFVYSNVGPYLAGMLVQLRAGQDLVDYLLPRLFAPLGIKRPTWQTDFAGNTFGASGLMLSLSELHDFGLMCLQGGAWNGRQIVNRDWLAQCTAPQDAENYGYLFWRGEKNSFRADGMYSQLSVAFPDRDAVVTVVAECRHPAPLWRAIYGDLYEQLEK</sequence>
<accession>A0A9D2D8E9</accession>
<dbReference type="InterPro" id="IPR012338">
    <property type="entry name" value="Beta-lactam/transpept-like"/>
</dbReference>
<feature type="domain" description="Beta-lactamase-related" evidence="1">
    <location>
        <begin position="17"/>
        <end position="274"/>
    </location>
</feature>
<dbReference type="InterPro" id="IPR050789">
    <property type="entry name" value="Diverse_Enzym_Activities"/>
</dbReference>